<accession>A0A9P3HHQ1</accession>
<feature type="compositionally biased region" description="Basic and acidic residues" evidence="1">
    <location>
        <begin position="1"/>
        <end position="21"/>
    </location>
</feature>
<feature type="region of interest" description="Disordered" evidence="1">
    <location>
        <begin position="82"/>
        <end position="119"/>
    </location>
</feature>
<sequence length="119" mass="12318">MTRTRTGDYKDPTNAPRERRQSRNGLGDPRAIPKKAGAGNGNWGVLGVEVKDLEQDSFTGAASSSPVENKISVTDAKTFSFLQGNSGQANNDNNAAASNGSSTVEQASNGNASSSNSAK</sequence>
<dbReference type="Proteomes" id="UP000827284">
    <property type="component" value="Unassembled WGS sequence"/>
</dbReference>
<dbReference type="AlphaFoldDB" id="A0A9P3HHQ1"/>
<evidence type="ECO:0000313" key="2">
    <source>
        <dbReference type="EMBL" id="GJJ76827.1"/>
    </source>
</evidence>
<feature type="compositionally biased region" description="Low complexity" evidence="1">
    <location>
        <begin position="83"/>
        <end position="119"/>
    </location>
</feature>
<protein>
    <recommendedName>
        <fullName evidence="4">Hyaluronan/mRNA-binding protein domain-containing protein</fullName>
    </recommendedName>
</protein>
<keyword evidence="3" id="KW-1185">Reference proteome</keyword>
<feature type="region of interest" description="Disordered" evidence="1">
    <location>
        <begin position="1"/>
        <end position="43"/>
    </location>
</feature>
<gene>
    <name evidence="2" type="ORF">EMPS_09186</name>
</gene>
<evidence type="ECO:0008006" key="4">
    <source>
        <dbReference type="Google" id="ProtNLM"/>
    </source>
</evidence>
<reference evidence="2" key="1">
    <citation type="submission" date="2021-11" db="EMBL/GenBank/DDBJ databases">
        <authorList>
            <person name="Herlambang A."/>
            <person name="Guo Y."/>
            <person name="Takashima Y."/>
            <person name="Nishizawa T."/>
        </authorList>
    </citation>
    <scope>NUCLEOTIDE SEQUENCE</scope>
    <source>
        <strain evidence="2">E1425</strain>
    </source>
</reference>
<reference evidence="2" key="2">
    <citation type="journal article" date="2022" name="Microbiol. Resour. Announc.">
        <title>Whole-Genome Sequence of Entomortierella parvispora E1425, a Mucoromycotan Fungus Associated with Burkholderiaceae-Related Endosymbiotic Bacteria.</title>
        <authorList>
            <person name="Herlambang A."/>
            <person name="Guo Y."/>
            <person name="Takashima Y."/>
            <person name="Narisawa K."/>
            <person name="Ohta H."/>
            <person name="Nishizawa T."/>
        </authorList>
    </citation>
    <scope>NUCLEOTIDE SEQUENCE</scope>
    <source>
        <strain evidence="2">E1425</strain>
    </source>
</reference>
<evidence type="ECO:0000256" key="1">
    <source>
        <dbReference type="SAM" id="MobiDB-lite"/>
    </source>
</evidence>
<organism evidence="2 3">
    <name type="scientific">Entomortierella parvispora</name>
    <dbReference type="NCBI Taxonomy" id="205924"/>
    <lineage>
        <taxon>Eukaryota</taxon>
        <taxon>Fungi</taxon>
        <taxon>Fungi incertae sedis</taxon>
        <taxon>Mucoromycota</taxon>
        <taxon>Mortierellomycotina</taxon>
        <taxon>Mortierellomycetes</taxon>
        <taxon>Mortierellales</taxon>
        <taxon>Mortierellaceae</taxon>
        <taxon>Entomortierella</taxon>
    </lineage>
</organism>
<dbReference type="OrthoDB" id="2122308at2759"/>
<name>A0A9P3HHQ1_9FUNG</name>
<comment type="caution">
    <text evidence="2">The sequence shown here is derived from an EMBL/GenBank/DDBJ whole genome shotgun (WGS) entry which is preliminary data.</text>
</comment>
<dbReference type="EMBL" id="BQFW01000012">
    <property type="protein sequence ID" value="GJJ76827.1"/>
    <property type="molecule type" value="Genomic_DNA"/>
</dbReference>
<proteinExistence type="predicted"/>
<evidence type="ECO:0000313" key="3">
    <source>
        <dbReference type="Proteomes" id="UP000827284"/>
    </source>
</evidence>